<feature type="transmembrane region" description="Helical" evidence="1">
    <location>
        <begin position="81"/>
        <end position="106"/>
    </location>
</feature>
<dbReference type="HOGENOM" id="CLU_1656808_0_0_2"/>
<dbReference type="AlphaFoldDB" id="A0A0D5C3Y4"/>
<keyword evidence="1" id="KW-0812">Transmembrane</keyword>
<keyword evidence="3" id="KW-1185">Reference proteome</keyword>
<dbReference type="Proteomes" id="UP000032408">
    <property type="component" value="Chromosome"/>
</dbReference>
<protein>
    <submittedName>
        <fullName evidence="2">Uncharacterized protein</fullName>
    </submittedName>
</protein>
<gene>
    <name evidence="2" type="ORF">NADRNF5_1831</name>
</gene>
<sequence length="159" mass="16845">MKAVQKAIIVGIITIVGYLLVVVITTPALEPLAAINAAFQLNSIVIIGMGIGIGLQVFLSEKSKQLGCKLSVKKKAFGGNSSSVATTSFFSFFSLVPLGCCGWWLYALSLLPGVFGTGVSAVLIEYSQGLAYLGLVIIFGFVGLTAYKLKHEQQLKKIV</sequence>
<proteinExistence type="predicted"/>
<keyword evidence="1" id="KW-0472">Membrane</keyword>
<dbReference type="GeneID" id="24820999"/>
<accession>A0A0D5C3Y4</accession>
<name>A0A0D5C3Y4_9ARCH</name>
<feature type="transmembrane region" description="Helical" evidence="1">
    <location>
        <begin position="41"/>
        <end position="60"/>
    </location>
</feature>
<reference evidence="2 3" key="2">
    <citation type="journal article" date="2016" name="ISME J.">
        <title>Physiological and genomic characterization of two novel marine thaumarchaeal strains indicates niche differentiation.</title>
        <authorList>
            <person name="Bayer B."/>
            <person name="Vojvoda J."/>
            <person name="Offre P."/>
            <person name="Alves R.J."/>
            <person name="Elisabeth N.H."/>
            <person name="Garcia J.A."/>
            <person name="Volland J.M."/>
            <person name="Srivastava A."/>
            <person name="Schleper C."/>
            <person name="Herndl G.J."/>
        </authorList>
    </citation>
    <scope>NUCLEOTIDE SEQUENCE [LARGE SCALE GENOMIC DNA]</scope>
    <source>
        <strain evidence="2 3">NF5</strain>
    </source>
</reference>
<keyword evidence="1" id="KW-1133">Transmembrane helix</keyword>
<dbReference type="OrthoDB" id="3165at2157"/>
<organism evidence="2 3">
    <name type="scientific">Nitrosopumilus adriaticus</name>
    <dbReference type="NCBI Taxonomy" id="1580092"/>
    <lineage>
        <taxon>Archaea</taxon>
        <taxon>Nitrososphaerota</taxon>
        <taxon>Nitrososphaeria</taxon>
        <taxon>Nitrosopumilales</taxon>
        <taxon>Nitrosopumilaceae</taxon>
        <taxon>Nitrosopumilus</taxon>
    </lineage>
</organism>
<reference evidence="3" key="1">
    <citation type="submission" date="2015-03" db="EMBL/GenBank/DDBJ databases">
        <title>Characterization of two novel Thaumarchaeota isolated from the Northern Adriatic Sea.</title>
        <authorList>
            <person name="Bayer B."/>
            <person name="Vojvoda J."/>
            <person name="Offre P."/>
            <person name="Srivastava A."/>
            <person name="Elisabeth N."/>
            <person name="Garcia J.A.L."/>
            <person name="Schleper C."/>
            <person name="Herndl G.J."/>
        </authorList>
    </citation>
    <scope>NUCLEOTIDE SEQUENCE [LARGE SCALE GENOMIC DNA]</scope>
    <source>
        <strain evidence="3">NF5</strain>
    </source>
</reference>
<dbReference type="STRING" id="1580092.NADRNF5_1831"/>
<dbReference type="EMBL" id="CP011070">
    <property type="protein sequence ID" value="AJW71509.1"/>
    <property type="molecule type" value="Genomic_DNA"/>
</dbReference>
<evidence type="ECO:0000313" key="3">
    <source>
        <dbReference type="Proteomes" id="UP000032408"/>
    </source>
</evidence>
<feature type="transmembrane region" description="Helical" evidence="1">
    <location>
        <begin position="7"/>
        <end position="29"/>
    </location>
</feature>
<dbReference type="RefSeq" id="WP_048117535.1">
    <property type="nucleotide sequence ID" value="NZ_CP011070.1"/>
</dbReference>
<dbReference type="KEGG" id="nin:NADRNF5_1831"/>
<evidence type="ECO:0000256" key="1">
    <source>
        <dbReference type="SAM" id="Phobius"/>
    </source>
</evidence>
<evidence type="ECO:0000313" key="2">
    <source>
        <dbReference type="EMBL" id="AJW71509.1"/>
    </source>
</evidence>
<feature type="transmembrane region" description="Helical" evidence="1">
    <location>
        <begin position="126"/>
        <end position="147"/>
    </location>
</feature>